<dbReference type="Pfam" id="PF06812">
    <property type="entry name" value="ImpA_N"/>
    <property type="match status" value="1"/>
</dbReference>
<accession>A0A9X2BHZ6</accession>
<feature type="domain" description="ImpA N-terminal" evidence="2">
    <location>
        <begin position="10"/>
        <end position="120"/>
    </location>
</feature>
<feature type="compositionally biased region" description="Basic and acidic residues" evidence="1">
    <location>
        <begin position="233"/>
        <end position="260"/>
    </location>
</feature>
<reference evidence="3" key="1">
    <citation type="submission" date="2021-11" db="EMBL/GenBank/DDBJ databases">
        <title>Vibrio ZSDE26 sp. nov. and Vibrio ZSDZ34 sp. nov., isolated from coastal seawater in Qingdao.</title>
        <authorList>
            <person name="Zhang P."/>
        </authorList>
    </citation>
    <scope>NUCLEOTIDE SEQUENCE</scope>
    <source>
        <strain evidence="3">ZSDE26</strain>
    </source>
</reference>
<evidence type="ECO:0000313" key="4">
    <source>
        <dbReference type="Proteomes" id="UP001139559"/>
    </source>
</evidence>
<gene>
    <name evidence="3" type="primary">tssA</name>
    <name evidence="3" type="ORF">KP803_09755</name>
</gene>
<evidence type="ECO:0000256" key="1">
    <source>
        <dbReference type="SAM" id="MobiDB-lite"/>
    </source>
</evidence>
<keyword evidence="4" id="KW-1185">Reference proteome</keyword>
<dbReference type="PANTHER" id="PTHR37024">
    <property type="entry name" value="TYPE VI SECRETION SYSTEM DUF2094 AND IMPA-RELATED DOMAIN PROTEIN"/>
    <property type="match status" value="1"/>
</dbReference>
<dbReference type="InterPro" id="IPR017739">
    <property type="entry name" value="T6SS-assoc_VCA0119"/>
</dbReference>
<dbReference type="AlphaFoldDB" id="A0A9X2BHZ6"/>
<feature type="compositionally biased region" description="Polar residues" evidence="1">
    <location>
        <begin position="261"/>
        <end position="281"/>
    </location>
</feature>
<dbReference type="RefSeq" id="WP_248008636.1">
    <property type="nucleotide sequence ID" value="NZ_JAJHVV010000005.1"/>
</dbReference>
<dbReference type="EMBL" id="JAJHVV010000005">
    <property type="protein sequence ID" value="MCK6263555.1"/>
    <property type="molecule type" value="Genomic_DNA"/>
</dbReference>
<evidence type="ECO:0000313" key="3">
    <source>
        <dbReference type="EMBL" id="MCK6263555.1"/>
    </source>
</evidence>
<feature type="compositionally biased region" description="Polar residues" evidence="1">
    <location>
        <begin position="199"/>
        <end position="232"/>
    </location>
</feature>
<protein>
    <submittedName>
        <fullName evidence="3">Type VI secretion system protein TssA</fullName>
    </submittedName>
</protein>
<evidence type="ECO:0000259" key="2">
    <source>
        <dbReference type="Pfam" id="PF06812"/>
    </source>
</evidence>
<name>A0A9X2BHZ6_9VIBR</name>
<dbReference type="PANTHER" id="PTHR37024:SF5">
    <property type="entry name" value="IMPA N-TERMINAL DOMAIN-CONTAINING PROTEIN"/>
    <property type="match status" value="1"/>
</dbReference>
<sequence length="554" mass="62364">MSLIDIDSLLEPISESLPSGEDARYEFCYEMMEAEIKKFGSLFGETVDWKVVQDYAVEVLSSHSKDLKAICYLIRALVEDSKLEGLNQGLSLLLGAFIRYGSDLFPNRKRGRDGAIEWLNQQLKTPINAMSDNVTSWSDVSSCQDLLSKVQCQFDGVYHDSEADFFEIKSALNALSQRVGVQDESTGTDLEPLKDAQGNVETSSREVLSQTMGSASQDGSGNKQSESVNAPSRKQERVNDDSSEARLPEKAHVNRGDEKNTIATKPSSTIDLDTDFSSPSASKKTLKSVAENLISSNIGLPLAYRIFRHLTWFDIDSLPEHKENMTPLSLAISQDQQNDYQDKAHNNSDIETIKRLERTLTDAPFWLTGHYFVYQMLCNLGHKVAADAVKKEVNAFVDALPNITKLSFKNSIPFADEATINWLSSTSSEQNTYSQSLVRVESDEEAMQMEDITLTNLGDYAAKIAQQLDQDVSGRGQFRLLIQMVQVYQAVGMYSLCLPYLDKLWVIQKEIHLSSWEPHLYFQVESLFRTTLTALYVTSEQLPVKYQEWKTIYN</sequence>
<comment type="caution">
    <text evidence="3">The sequence shown here is derived from an EMBL/GenBank/DDBJ whole genome shotgun (WGS) entry which is preliminary data.</text>
</comment>
<organism evidence="3 4">
    <name type="scientific">Vibrio amylolyticus</name>
    <dbReference type="NCBI Taxonomy" id="2847292"/>
    <lineage>
        <taxon>Bacteria</taxon>
        <taxon>Pseudomonadati</taxon>
        <taxon>Pseudomonadota</taxon>
        <taxon>Gammaproteobacteria</taxon>
        <taxon>Vibrionales</taxon>
        <taxon>Vibrionaceae</taxon>
        <taxon>Vibrio</taxon>
    </lineage>
</organism>
<dbReference type="Pfam" id="PF16989">
    <property type="entry name" value="T6SS_VasJ"/>
    <property type="match status" value="1"/>
</dbReference>
<proteinExistence type="predicted"/>
<dbReference type="Proteomes" id="UP001139559">
    <property type="component" value="Unassembled WGS sequence"/>
</dbReference>
<feature type="region of interest" description="Disordered" evidence="1">
    <location>
        <begin position="183"/>
        <end position="281"/>
    </location>
</feature>
<dbReference type="InterPro" id="IPR010657">
    <property type="entry name" value="ImpA_N"/>
</dbReference>
<dbReference type="NCBIfam" id="TIGR03362">
    <property type="entry name" value="VI_chp_7"/>
    <property type="match status" value="1"/>
</dbReference>